<keyword evidence="3" id="KW-1185">Reference proteome</keyword>
<evidence type="ECO:0000313" key="3">
    <source>
        <dbReference type="Proteomes" id="UP000214880"/>
    </source>
</evidence>
<reference evidence="2 3" key="1">
    <citation type="submission" date="2016-10" db="EMBL/GenBank/DDBJ databases">
        <authorList>
            <person name="de Groot N.N."/>
        </authorList>
    </citation>
    <scope>NUCLEOTIDE SEQUENCE [LARGE SCALE GENOMIC DNA]</scope>
    <source>
        <strain evidence="2 3">DSM 1736</strain>
    </source>
</reference>
<dbReference type="SUPFAM" id="SSF53098">
    <property type="entry name" value="Ribonuclease H-like"/>
    <property type="match status" value="1"/>
</dbReference>
<dbReference type="GO" id="GO:0006139">
    <property type="term" value="P:nucleobase-containing compound metabolic process"/>
    <property type="evidence" value="ECO:0007669"/>
    <property type="project" value="InterPro"/>
</dbReference>
<dbReference type="SMART" id="SM00732">
    <property type="entry name" value="YqgFc"/>
    <property type="match status" value="1"/>
</dbReference>
<dbReference type="Proteomes" id="UP000214880">
    <property type="component" value="Unassembled WGS sequence"/>
</dbReference>
<dbReference type="InterPro" id="IPR037027">
    <property type="entry name" value="YqgF/RNaseH-like_dom_sf"/>
</dbReference>
<evidence type="ECO:0000313" key="2">
    <source>
        <dbReference type="EMBL" id="SDM85373.1"/>
    </source>
</evidence>
<name>A0A1G9WM88_9FIRM</name>
<dbReference type="RefSeq" id="WP_092074245.1">
    <property type="nucleotide sequence ID" value="NZ_FNHB01000008.1"/>
</dbReference>
<dbReference type="InterPro" id="IPR006641">
    <property type="entry name" value="YqgF/RNaseH-like_dom"/>
</dbReference>
<sequence length="140" mass="14969">MKEVVVAVDPGREKCGIAVVHKDKGVLYKAIVDTAELAQTVRAAMQDYAAGVVALGAGTSSKKAGAMISAANKTIQIALVDEYRTTEAARRRYWQENPPGGLKRFIPVSMLAPPVPVDDYAAVIIAEKYLSQRQAAANIL</sequence>
<dbReference type="AlphaFoldDB" id="A0A1G9WM88"/>
<gene>
    <name evidence="2" type="ORF">SAMN04488502_10821</name>
</gene>
<dbReference type="EMBL" id="FNHB01000008">
    <property type="protein sequence ID" value="SDM85373.1"/>
    <property type="molecule type" value="Genomic_DNA"/>
</dbReference>
<dbReference type="OrthoDB" id="5161at2"/>
<dbReference type="InterPro" id="IPR012337">
    <property type="entry name" value="RNaseH-like_sf"/>
</dbReference>
<evidence type="ECO:0000259" key="1">
    <source>
        <dbReference type="SMART" id="SM00732"/>
    </source>
</evidence>
<protein>
    <recommendedName>
        <fullName evidence="1">YqgF/RNase H-like domain-containing protein</fullName>
    </recommendedName>
</protein>
<proteinExistence type="predicted"/>
<dbReference type="Gene3D" id="3.30.420.140">
    <property type="entry name" value="YqgF/RNase H-like domain"/>
    <property type="match status" value="1"/>
</dbReference>
<feature type="domain" description="YqgF/RNase H-like" evidence="1">
    <location>
        <begin position="3"/>
        <end position="89"/>
    </location>
</feature>
<dbReference type="STRING" id="146817.SAMN04488502_10821"/>
<organism evidence="2 3">
    <name type="scientific">Dendrosporobacter quercicolus</name>
    <dbReference type="NCBI Taxonomy" id="146817"/>
    <lineage>
        <taxon>Bacteria</taxon>
        <taxon>Bacillati</taxon>
        <taxon>Bacillota</taxon>
        <taxon>Negativicutes</taxon>
        <taxon>Selenomonadales</taxon>
        <taxon>Sporomusaceae</taxon>
        <taxon>Dendrosporobacter</taxon>
    </lineage>
</organism>
<accession>A0A1G9WM88</accession>